<dbReference type="NCBIfam" id="NF038032">
    <property type="entry name" value="CehA_McbA_metalo"/>
    <property type="match status" value="1"/>
</dbReference>
<organism evidence="1 2">
    <name type="scientific">Pelagerythrobacter rhizovicinus</name>
    <dbReference type="NCBI Taxonomy" id="2268576"/>
    <lineage>
        <taxon>Bacteria</taxon>
        <taxon>Pseudomonadati</taxon>
        <taxon>Pseudomonadota</taxon>
        <taxon>Alphaproteobacteria</taxon>
        <taxon>Sphingomonadales</taxon>
        <taxon>Erythrobacteraceae</taxon>
        <taxon>Pelagerythrobacter</taxon>
    </lineage>
</organism>
<dbReference type="PANTHER" id="PTHR42924">
    <property type="entry name" value="EXONUCLEASE"/>
    <property type="match status" value="1"/>
</dbReference>
<reference evidence="1 2" key="1">
    <citation type="submission" date="2019-01" db="EMBL/GenBank/DDBJ databases">
        <title>Altererythrobacter rhizovicinus sp. nov., isolated from the rhizosphere soil of Haloxylon ammodendron.</title>
        <authorList>
            <person name="Li H.-P."/>
            <person name="Gou J.-Y."/>
            <person name="Yao D."/>
            <person name="Han Q.-Q."/>
            <person name="Shao K.-Z."/>
            <person name="Zhao Q."/>
            <person name="Zhang J.-L."/>
        </authorList>
    </citation>
    <scope>NUCLEOTIDE SEQUENCE [LARGE SCALE GENOMIC DNA]</scope>
    <source>
        <strain evidence="1 2">AY-3R</strain>
    </source>
</reference>
<keyword evidence="2" id="KW-1185">Reference proteome</keyword>
<sequence>MRTLFGISVRSPAFGPAIVLFLALLWATAASAQKPERGSDQILSGTITGSDHQRYIRAPFVLPEGTERLVVSFDYDGRDHKTVIDLGIEDPHGFRGASGGNKASFTIAPTDATPSYLPGPLPAGEWALALAVPNIREGVTAQWQAELWFLRGAEAQWLPDAPAGRGPGWYRGDLHLHTAHSDGSCDSRSGQRVPCPTYRTIEAAADRGLDFVALTEHNTASQAAPLRELAPYFDDMLLIPAREITTFYGHFNVYGVTSFLDFRIAKGSDNSFADIAEQVRSLGGLVSINHPRLPSGEICMGCGWTMPGADLAHADAVEVINGSSSASGGGPEGPVSGIPFWVEALAQGHRLAAIGGSDNHDPARSGDGAVGVPATVVYAEDLSQGAILEGLRRGRSFIDVEGSGQVHLDFTVRTGEATAKMGGRLRVSDSAPIALIADLKAPVGTMLEVLVGTDLIEARPLDGRSDSHTFSLTAERGTRPVWLKLRNSDGDLVALSSALVLDVE</sequence>
<dbReference type="GO" id="GO:0035312">
    <property type="term" value="F:5'-3' DNA exonuclease activity"/>
    <property type="evidence" value="ECO:0007669"/>
    <property type="project" value="TreeGrafter"/>
</dbReference>
<dbReference type="Gene3D" id="3.20.20.140">
    <property type="entry name" value="Metal-dependent hydrolases"/>
    <property type="match status" value="1"/>
</dbReference>
<comment type="caution">
    <text evidence="1">The sequence shown here is derived from an EMBL/GenBank/DDBJ whole genome shotgun (WGS) entry which is preliminary data.</text>
</comment>
<dbReference type="OrthoDB" id="9804333at2"/>
<dbReference type="InterPro" id="IPR052018">
    <property type="entry name" value="PHP_domain"/>
</dbReference>
<dbReference type="InterPro" id="IPR016195">
    <property type="entry name" value="Pol/histidinol_Pase-like"/>
</dbReference>
<name>A0A4Q2KMA1_9SPHN</name>
<dbReference type="SUPFAM" id="SSF89550">
    <property type="entry name" value="PHP domain-like"/>
    <property type="match status" value="1"/>
</dbReference>
<dbReference type="PANTHER" id="PTHR42924:SF3">
    <property type="entry name" value="POLYMERASE_HISTIDINOL PHOSPHATASE N-TERMINAL DOMAIN-CONTAINING PROTEIN"/>
    <property type="match status" value="1"/>
</dbReference>
<evidence type="ECO:0000313" key="2">
    <source>
        <dbReference type="Proteomes" id="UP000293623"/>
    </source>
</evidence>
<gene>
    <name evidence="1" type="ORF">ETX26_10310</name>
</gene>
<dbReference type="AlphaFoldDB" id="A0A4Q2KMA1"/>
<dbReference type="Proteomes" id="UP000293623">
    <property type="component" value="Unassembled WGS sequence"/>
</dbReference>
<dbReference type="EMBL" id="SDPV01000002">
    <property type="protein sequence ID" value="RXZ64291.1"/>
    <property type="molecule type" value="Genomic_DNA"/>
</dbReference>
<accession>A0A4Q2KMA1</accession>
<evidence type="ECO:0000313" key="1">
    <source>
        <dbReference type="EMBL" id="RXZ64291.1"/>
    </source>
</evidence>
<dbReference type="GO" id="GO:0004534">
    <property type="term" value="F:5'-3' RNA exonuclease activity"/>
    <property type="evidence" value="ECO:0007669"/>
    <property type="project" value="TreeGrafter"/>
</dbReference>
<protein>
    <submittedName>
        <fullName evidence="1">PHP domain-containing protein</fullName>
    </submittedName>
</protein>
<proteinExistence type="predicted"/>